<keyword evidence="4" id="KW-1003">Cell membrane</keyword>
<evidence type="ECO:0000256" key="2">
    <source>
        <dbReference type="ARBA" id="ARBA00004651"/>
    </source>
</evidence>
<evidence type="ECO:0000256" key="11">
    <source>
        <dbReference type="ARBA" id="ARBA00022989"/>
    </source>
</evidence>
<dbReference type="InterPro" id="IPR036890">
    <property type="entry name" value="HATPase_C_sf"/>
</dbReference>
<feature type="domain" description="HAMP" evidence="16">
    <location>
        <begin position="418"/>
        <end position="463"/>
    </location>
</feature>
<feature type="transmembrane region" description="Helical" evidence="14">
    <location>
        <begin position="296"/>
        <end position="317"/>
    </location>
</feature>
<dbReference type="RefSeq" id="WP_119118420.1">
    <property type="nucleotide sequence ID" value="NZ_QWVS01000042.1"/>
</dbReference>
<evidence type="ECO:0000256" key="4">
    <source>
        <dbReference type="ARBA" id="ARBA00022475"/>
    </source>
</evidence>
<dbReference type="PROSITE" id="PS50885">
    <property type="entry name" value="HAMP"/>
    <property type="match status" value="1"/>
</dbReference>
<dbReference type="SUPFAM" id="SSF47384">
    <property type="entry name" value="Homodimeric domain of signal transducing histidine kinase"/>
    <property type="match status" value="1"/>
</dbReference>
<protein>
    <recommendedName>
        <fullName evidence="3">histidine kinase</fullName>
        <ecNumber evidence="3">2.7.13.3</ecNumber>
    </recommendedName>
</protein>
<feature type="domain" description="Histidine kinase" evidence="15">
    <location>
        <begin position="478"/>
        <end position="691"/>
    </location>
</feature>
<evidence type="ECO:0000313" key="18">
    <source>
        <dbReference type="Proteomes" id="UP000266016"/>
    </source>
</evidence>
<keyword evidence="8" id="KW-0547">Nucleotide-binding</keyword>
<keyword evidence="9 17" id="KW-0418">Kinase</keyword>
<dbReference type="SMART" id="SM00304">
    <property type="entry name" value="HAMP"/>
    <property type="match status" value="1"/>
</dbReference>
<evidence type="ECO:0000256" key="14">
    <source>
        <dbReference type="SAM" id="Phobius"/>
    </source>
</evidence>
<evidence type="ECO:0000259" key="15">
    <source>
        <dbReference type="PROSITE" id="PS50109"/>
    </source>
</evidence>
<dbReference type="Gene3D" id="3.30.565.10">
    <property type="entry name" value="Histidine kinase-like ATPase, C-terminal domain"/>
    <property type="match status" value="1"/>
</dbReference>
<feature type="transmembrane region" description="Helical" evidence="14">
    <location>
        <begin position="385"/>
        <end position="411"/>
    </location>
</feature>
<dbReference type="Pfam" id="PF00512">
    <property type="entry name" value="HisKA"/>
    <property type="match status" value="1"/>
</dbReference>
<dbReference type="PANTHER" id="PTHR45528:SF1">
    <property type="entry name" value="SENSOR HISTIDINE KINASE CPXA"/>
    <property type="match status" value="1"/>
</dbReference>
<dbReference type="InterPro" id="IPR005467">
    <property type="entry name" value="His_kinase_dom"/>
</dbReference>
<evidence type="ECO:0000256" key="8">
    <source>
        <dbReference type="ARBA" id="ARBA00022741"/>
    </source>
</evidence>
<dbReference type="CDD" id="cd00082">
    <property type="entry name" value="HisKA"/>
    <property type="match status" value="1"/>
</dbReference>
<sequence length="694" mass="78929">MDTKLKNYSHSIITKIIVFAIVITCFTGALTAFVHTAILSDGNFEIISEDNYFQSRAYVQEGESLVSNLTQLIGDYKSEKYILKGGSIDEEELRIEVEDLYSDFQLQSKSYNPNLSEEENYKKFKEVYKDEIAQAKGRMIKNDLREFHLLKQNLEVYEGLVYYASNGTNVFTNSTKKEQGQFKTYPSYMVFEDYKREIFPKEVEGNKHLDQVTGQIDELDPETTVIYVAFTEEFLDLKIKEWKEDKVAATNNLYKVVAFLVGLILSFLYLALIIGRKSFDDQEVHFHAVDRLYNDLNLVLCLGMIVFWGALLSKVGFENAYQMSIPITAPIATAGLILILSLVKHFKNRTLIKHTLLYSIFYKLFVFVKNVYASGSVGVKTVLLVIGYPILVVITFFMFPVTIGAAAWFAFKKVKSFQAIQEGVERIKDGDLRHRIDVEGEGEFERLAGNINSITDGLKKSVDSELKSERLKTELITNVSHDIRTPLTSIITYVDLLKKEKDPSKVEEYVEVLDQKSKRLKILIDDLFEAAKASSGDIPVQLEQIDIVSLITQGLGEVNDKIEASDLEFKINYPEDKVYMKADGRLLWRSIENLLSNIFKYALKGSRVYIDIEDTGNEVLLTFKNISAYELNISAEELMERFKRGDESRFSEGSGLGLSIAGSLIELQGGKFSIQVDGDLFKSMICMPKHHNND</sequence>
<reference evidence="17 18" key="1">
    <citation type="submission" date="2018-08" db="EMBL/GenBank/DDBJ databases">
        <title>Bacillus jemisoniae sp. nov., Bacillus chryseoplanitiae sp. nov., Bacillus resnikiae sp. nov., and Bacillus frankliniae sp. nov., isolated from Viking spacecraft and associated surfaces.</title>
        <authorList>
            <person name="Seuylemezian A."/>
            <person name="Vaishampayan P."/>
        </authorList>
    </citation>
    <scope>NUCLEOTIDE SEQUENCE [LARGE SCALE GENOMIC DNA]</scope>
    <source>
        <strain evidence="17 18">MA001</strain>
    </source>
</reference>
<dbReference type="AlphaFoldDB" id="A0A398B525"/>
<keyword evidence="7 14" id="KW-0812">Transmembrane</keyword>
<dbReference type="Gene3D" id="6.10.340.10">
    <property type="match status" value="1"/>
</dbReference>
<dbReference type="InterPro" id="IPR003594">
    <property type="entry name" value="HATPase_dom"/>
</dbReference>
<dbReference type="PROSITE" id="PS50109">
    <property type="entry name" value="HIS_KIN"/>
    <property type="match status" value="1"/>
</dbReference>
<feature type="transmembrane region" description="Helical" evidence="14">
    <location>
        <begin position="12"/>
        <end position="34"/>
    </location>
</feature>
<dbReference type="EMBL" id="QWVS01000042">
    <property type="protein sequence ID" value="RID82803.1"/>
    <property type="molecule type" value="Genomic_DNA"/>
</dbReference>
<dbReference type="GO" id="GO:0005886">
    <property type="term" value="C:plasma membrane"/>
    <property type="evidence" value="ECO:0007669"/>
    <property type="project" value="UniProtKB-SubCell"/>
</dbReference>
<evidence type="ECO:0000256" key="1">
    <source>
        <dbReference type="ARBA" id="ARBA00000085"/>
    </source>
</evidence>
<dbReference type="FunFam" id="1.10.287.130:FF:000008">
    <property type="entry name" value="Two-component sensor histidine kinase"/>
    <property type="match status" value="1"/>
</dbReference>
<evidence type="ECO:0000256" key="5">
    <source>
        <dbReference type="ARBA" id="ARBA00022553"/>
    </source>
</evidence>
<evidence type="ECO:0000256" key="12">
    <source>
        <dbReference type="ARBA" id="ARBA00023012"/>
    </source>
</evidence>
<evidence type="ECO:0000256" key="7">
    <source>
        <dbReference type="ARBA" id="ARBA00022692"/>
    </source>
</evidence>
<evidence type="ECO:0000256" key="10">
    <source>
        <dbReference type="ARBA" id="ARBA00022840"/>
    </source>
</evidence>
<proteinExistence type="predicted"/>
<evidence type="ECO:0000256" key="6">
    <source>
        <dbReference type="ARBA" id="ARBA00022679"/>
    </source>
</evidence>
<dbReference type="Pfam" id="PF02518">
    <property type="entry name" value="HATPase_c"/>
    <property type="match status" value="1"/>
</dbReference>
<dbReference type="SMART" id="SM00388">
    <property type="entry name" value="HisKA"/>
    <property type="match status" value="1"/>
</dbReference>
<keyword evidence="5" id="KW-0597">Phosphoprotein</keyword>
<keyword evidence="10" id="KW-0067">ATP-binding</keyword>
<dbReference type="Gene3D" id="1.10.287.130">
    <property type="match status" value="1"/>
</dbReference>
<keyword evidence="12" id="KW-0902">Two-component regulatory system</keyword>
<evidence type="ECO:0000259" key="16">
    <source>
        <dbReference type="PROSITE" id="PS50885"/>
    </source>
</evidence>
<comment type="subcellular location">
    <subcellularLocation>
        <location evidence="2">Cell membrane</location>
        <topology evidence="2">Multi-pass membrane protein</topology>
    </subcellularLocation>
</comment>
<dbReference type="InterPro" id="IPR003661">
    <property type="entry name" value="HisK_dim/P_dom"/>
</dbReference>
<dbReference type="InterPro" id="IPR003660">
    <property type="entry name" value="HAMP_dom"/>
</dbReference>
<comment type="catalytic activity">
    <reaction evidence="1">
        <text>ATP + protein L-histidine = ADP + protein N-phospho-L-histidine.</text>
        <dbReference type="EC" id="2.7.13.3"/>
    </reaction>
</comment>
<dbReference type="InterPro" id="IPR036097">
    <property type="entry name" value="HisK_dim/P_sf"/>
</dbReference>
<dbReference type="GO" id="GO:0000155">
    <property type="term" value="F:phosphorelay sensor kinase activity"/>
    <property type="evidence" value="ECO:0007669"/>
    <property type="project" value="InterPro"/>
</dbReference>
<name>A0A398B525_9BACI</name>
<comment type="caution">
    <text evidence="17">The sequence shown here is derived from an EMBL/GenBank/DDBJ whole genome shotgun (WGS) entry which is preliminary data.</text>
</comment>
<evidence type="ECO:0000256" key="13">
    <source>
        <dbReference type="ARBA" id="ARBA00023136"/>
    </source>
</evidence>
<gene>
    <name evidence="17" type="ORF">D1953_17310</name>
</gene>
<dbReference type="Pfam" id="PF00672">
    <property type="entry name" value="HAMP"/>
    <property type="match status" value="1"/>
</dbReference>
<feature type="transmembrane region" description="Helical" evidence="14">
    <location>
        <begin position="253"/>
        <end position="275"/>
    </location>
</feature>
<evidence type="ECO:0000313" key="17">
    <source>
        <dbReference type="EMBL" id="RID82803.1"/>
    </source>
</evidence>
<dbReference type="CDD" id="cd06225">
    <property type="entry name" value="HAMP"/>
    <property type="match status" value="1"/>
</dbReference>
<dbReference type="SUPFAM" id="SSF55874">
    <property type="entry name" value="ATPase domain of HSP90 chaperone/DNA topoisomerase II/histidine kinase"/>
    <property type="match status" value="1"/>
</dbReference>
<dbReference type="GO" id="GO:0005524">
    <property type="term" value="F:ATP binding"/>
    <property type="evidence" value="ECO:0007669"/>
    <property type="project" value="UniProtKB-KW"/>
</dbReference>
<keyword evidence="11 14" id="KW-1133">Transmembrane helix</keyword>
<accession>A0A398B525</accession>
<keyword evidence="18" id="KW-1185">Reference proteome</keyword>
<evidence type="ECO:0000256" key="9">
    <source>
        <dbReference type="ARBA" id="ARBA00022777"/>
    </source>
</evidence>
<dbReference type="Proteomes" id="UP000266016">
    <property type="component" value="Unassembled WGS sequence"/>
</dbReference>
<dbReference type="EC" id="2.7.13.3" evidence="3"/>
<dbReference type="PANTHER" id="PTHR45528">
    <property type="entry name" value="SENSOR HISTIDINE KINASE CPXA"/>
    <property type="match status" value="1"/>
</dbReference>
<keyword evidence="6" id="KW-0808">Transferase</keyword>
<dbReference type="SMART" id="SM00387">
    <property type="entry name" value="HATPase_c"/>
    <property type="match status" value="1"/>
</dbReference>
<feature type="transmembrane region" description="Helical" evidence="14">
    <location>
        <begin position="355"/>
        <end position="373"/>
    </location>
</feature>
<dbReference type="InterPro" id="IPR050398">
    <property type="entry name" value="HssS/ArlS-like"/>
</dbReference>
<evidence type="ECO:0000256" key="3">
    <source>
        <dbReference type="ARBA" id="ARBA00012438"/>
    </source>
</evidence>
<keyword evidence="13 14" id="KW-0472">Membrane</keyword>
<feature type="transmembrane region" description="Helical" evidence="14">
    <location>
        <begin position="323"/>
        <end position="343"/>
    </location>
</feature>
<organism evidence="17 18">
    <name type="scientific">Peribacillus asahii</name>
    <dbReference type="NCBI Taxonomy" id="228899"/>
    <lineage>
        <taxon>Bacteria</taxon>
        <taxon>Bacillati</taxon>
        <taxon>Bacillota</taxon>
        <taxon>Bacilli</taxon>
        <taxon>Bacillales</taxon>
        <taxon>Bacillaceae</taxon>
        <taxon>Peribacillus</taxon>
    </lineage>
</organism>